<dbReference type="PROSITE" id="PS50005">
    <property type="entry name" value="TPR"/>
    <property type="match status" value="1"/>
</dbReference>
<dbReference type="PANTHER" id="PTHR40841">
    <property type="entry name" value="SIDEROPHORE TRIACETYLFUSARININE C ESTERASE"/>
    <property type="match status" value="1"/>
</dbReference>
<dbReference type="InterPro" id="IPR019734">
    <property type="entry name" value="TPR_rpt"/>
</dbReference>
<dbReference type="OrthoDB" id="9784036at2"/>
<dbReference type="Proteomes" id="UP000261174">
    <property type="component" value="Unassembled WGS sequence"/>
</dbReference>
<dbReference type="InterPro" id="IPR000801">
    <property type="entry name" value="Esterase-like"/>
</dbReference>
<dbReference type="EMBL" id="QTJV01000008">
    <property type="protein sequence ID" value="RFM32976.1"/>
    <property type="molecule type" value="Genomic_DNA"/>
</dbReference>
<sequence>MKRLILLLLFIPFITHAQLISFGQQDSLYSNTLKENRPLWIYTPTSIDDTAFFQRAAYPVIYVLDGNSPFATLQTMIQALAVNEGNMALPQMIIVGILNTPGNRTKNMAEKPEELSTFFEKELFPYIEGKYPTAPYRILIGHSLGGLYATNTLLHHRDLFNAYIASDPSFWYNNAAFLKEAPPLLKQDFSNRQLFIAMAHTINPAIDSSQVHSDTSLGGRHTSAILDLTYLLKKANNHLRWDYKYYPDDDHHTVPFIAVYDGLRFIFPHHRFPTYLYTDDSSPDSLKTLVVNHYKLLSKEMGYTVRPPEWFLNQMGYWNLMDKRYAKSATCFQLNIDYYPESYNVYDSMGDYYKEVNDLQNAILSFRKALSLRDKPEIRTKMEKTVMAANNAPKSPVPGRSNEKH</sequence>
<dbReference type="PANTHER" id="PTHR40841:SF2">
    <property type="entry name" value="SIDEROPHORE-DEGRADING ESTERASE (EUROFUNG)"/>
    <property type="match status" value="1"/>
</dbReference>
<comment type="similarity">
    <text evidence="1">Belongs to the esterase D family.</text>
</comment>
<keyword evidence="5" id="KW-1185">Reference proteome</keyword>
<dbReference type="InterPro" id="IPR052558">
    <property type="entry name" value="Siderophore_Hydrolase_D"/>
</dbReference>
<organism evidence="4 5">
    <name type="scientific">Chitinophaga silvisoli</name>
    <dbReference type="NCBI Taxonomy" id="2291814"/>
    <lineage>
        <taxon>Bacteria</taxon>
        <taxon>Pseudomonadati</taxon>
        <taxon>Bacteroidota</taxon>
        <taxon>Chitinophagia</taxon>
        <taxon>Chitinophagales</taxon>
        <taxon>Chitinophagaceae</taxon>
        <taxon>Chitinophaga</taxon>
    </lineage>
</organism>
<evidence type="ECO:0000256" key="3">
    <source>
        <dbReference type="PROSITE-ProRule" id="PRU00339"/>
    </source>
</evidence>
<dbReference type="RefSeq" id="WP_116855412.1">
    <property type="nucleotide sequence ID" value="NZ_QTJV01000008.1"/>
</dbReference>
<dbReference type="AlphaFoldDB" id="A0A3E1NYF6"/>
<keyword evidence="3" id="KW-0802">TPR repeat</keyword>
<dbReference type="Gene3D" id="3.40.50.1820">
    <property type="entry name" value="alpha/beta hydrolase"/>
    <property type="match status" value="1"/>
</dbReference>
<dbReference type="SUPFAM" id="SSF53474">
    <property type="entry name" value="alpha/beta-Hydrolases"/>
    <property type="match status" value="1"/>
</dbReference>
<gene>
    <name evidence="4" type="ORF">DXN04_21315</name>
</gene>
<keyword evidence="2 4" id="KW-0378">Hydrolase</keyword>
<name>A0A3E1NYF6_9BACT</name>
<accession>A0A3E1NYF6</accession>
<proteinExistence type="inferred from homology"/>
<dbReference type="GO" id="GO:0016788">
    <property type="term" value="F:hydrolase activity, acting on ester bonds"/>
    <property type="evidence" value="ECO:0007669"/>
    <property type="project" value="TreeGrafter"/>
</dbReference>
<comment type="caution">
    <text evidence="4">The sequence shown here is derived from an EMBL/GenBank/DDBJ whole genome shotgun (WGS) entry which is preliminary data.</text>
</comment>
<dbReference type="InterPro" id="IPR011990">
    <property type="entry name" value="TPR-like_helical_dom_sf"/>
</dbReference>
<dbReference type="SUPFAM" id="SSF48452">
    <property type="entry name" value="TPR-like"/>
    <property type="match status" value="1"/>
</dbReference>
<protein>
    <submittedName>
        <fullName evidence="4">Alpha/beta hydrolase</fullName>
    </submittedName>
</protein>
<evidence type="ECO:0000256" key="1">
    <source>
        <dbReference type="ARBA" id="ARBA00005622"/>
    </source>
</evidence>
<dbReference type="InterPro" id="IPR029058">
    <property type="entry name" value="AB_hydrolase_fold"/>
</dbReference>
<evidence type="ECO:0000313" key="5">
    <source>
        <dbReference type="Proteomes" id="UP000261174"/>
    </source>
</evidence>
<feature type="repeat" description="TPR" evidence="3">
    <location>
        <begin position="343"/>
        <end position="376"/>
    </location>
</feature>
<evidence type="ECO:0000256" key="2">
    <source>
        <dbReference type="ARBA" id="ARBA00022801"/>
    </source>
</evidence>
<dbReference type="Pfam" id="PF00756">
    <property type="entry name" value="Esterase"/>
    <property type="match status" value="1"/>
</dbReference>
<reference evidence="4 5" key="1">
    <citation type="submission" date="2018-08" db="EMBL/GenBank/DDBJ databases">
        <title>Chitinophaga sp. K20C18050901, a novel bacterium isolated from forest soil.</title>
        <authorList>
            <person name="Wang C."/>
        </authorList>
    </citation>
    <scope>NUCLEOTIDE SEQUENCE [LARGE SCALE GENOMIC DNA]</scope>
    <source>
        <strain evidence="4 5">K20C18050901</strain>
    </source>
</reference>
<evidence type="ECO:0000313" key="4">
    <source>
        <dbReference type="EMBL" id="RFM32976.1"/>
    </source>
</evidence>